<dbReference type="Pfam" id="PF25759">
    <property type="entry name" value="HP1_ORF34"/>
    <property type="match status" value="1"/>
</dbReference>
<reference evidence="3" key="1">
    <citation type="journal article" date="2019" name="Int. J. Syst. Evol. Microbiol.">
        <title>The Global Catalogue of Microorganisms (GCM) 10K type strain sequencing project: providing services to taxonomists for standard genome sequencing and annotation.</title>
        <authorList>
            <consortium name="The Broad Institute Genomics Platform"/>
            <consortium name="The Broad Institute Genome Sequencing Center for Infectious Disease"/>
            <person name="Wu L."/>
            <person name="Ma J."/>
        </authorList>
    </citation>
    <scope>NUCLEOTIDE SEQUENCE [LARGE SCALE GENOMIC DNA]</scope>
    <source>
        <strain evidence="3">JCM 17805</strain>
    </source>
</reference>
<feature type="compositionally biased region" description="Basic and acidic residues" evidence="1">
    <location>
        <begin position="121"/>
        <end position="134"/>
    </location>
</feature>
<comment type="caution">
    <text evidence="2">The sequence shown here is derived from an EMBL/GenBank/DDBJ whole genome shotgun (WGS) entry which is preliminary data.</text>
</comment>
<evidence type="ECO:0000313" key="2">
    <source>
        <dbReference type="EMBL" id="GAA4649017.1"/>
    </source>
</evidence>
<gene>
    <name evidence="2" type="ORF">GCM10023116_12910</name>
</gene>
<feature type="region of interest" description="Disordered" evidence="1">
    <location>
        <begin position="121"/>
        <end position="154"/>
    </location>
</feature>
<name>A0ABP8UZE6_9GAMM</name>
<organism evidence="2 3">
    <name type="scientific">Kistimonas scapharcae</name>
    <dbReference type="NCBI Taxonomy" id="1036133"/>
    <lineage>
        <taxon>Bacteria</taxon>
        <taxon>Pseudomonadati</taxon>
        <taxon>Pseudomonadota</taxon>
        <taxon>Gammaproteobacteria</taxon>
        <taxon>Oceanospirillales</taxon>
        <taxon>Endozoicomonadaceae</taxon>
        <taxon>Kistimonas</taxon>
    </lineage>
</organism>
<protein>
    <recommendedName>
        <fullName evidence="4">DNA-binding protein</fullName>
    </recommendedName>
</protein>
<dbReference type="InterPro" id="IPR057869">
    <property type="entry name" value="HP1_YO34"/>
</dbReference>
<evidence type="ECO:0000313" key="3">
    <source>
        <dbReference type="Proteomes" id="UP001500604"/>
    </source>
</evidence>
<accession>A0ABP8UZE6</accession>
<proteinExistence type="predicted"/>
<sequence>MMLDNYKIPGKNLKVSLVLPLARKDISGQTSSTDTVSTGNKAKTLAIALTVPHKQPGDLRRLAAKAQALDTAGKPMVYVISDDLAEAMDIRQVEFTGDFRVDEQDNLQAWSVRFSLREHLSVPEKKEQRQEKPTPQETPATGDTVAATPEETPVNARELTGFESFLAKIDQALGGTVDTETT</sequence>
<dbReference type="Proteomes" id="UP001500604">
    <property type="component" value="Unassembled WGS sequence"/>
</dbReference>
<dbReference type="EMBL" id="BAABFL010000117">
    <property type="protein sequence ID" value="GAA4649017.1"/>
    <property type="molecule type" value="Genomic_DNA"/>
</dbReference>
<dbReference type="RefSeq" id="WP_345194768.1">
    <property type="nucleotide sequence ID" value="NZ_BAABFL010000117.1"/>
</dbReference>
<evidence type="ECO:0000256" key="1">
    <source>
        <dbReference type="SAM" id="MobiDB-lite"/>
    </source>
</evidence>
<evidence type="ECO:0008006" key="4">
    <source>
        <dbReference type="Google" id="ProtNLM"/>
    </source>
</evidence>
<keyword evidence="3" id="KW-1185">Reference proteome</keyword>